<comment type="similarity">
    <text evidence="1">Belongs to the P-Pant transferase superfamily. Gsp/Sfp/HetI/AcpT family.</text>
</comment>
<reference evidence="4 5" key="1">
    <citation type="submission" date="2016-06" db="EMBL/GenBank/DDBJ databases">
        <title>Draft genome of Moraxella lacunata CCUG 57757A.</title>
        <authorList>
            <person name="Salva-Serra F."/>
            <person name="Engstrom-Jakobsson H."/>
            <person name="Thorell K."/>
            <person name="Gonzales-Siles L."/>
            <person name="Karlsson R."/>
            <person name="Boulund F."/>
            <person name="Engstrand L."/>
            <person name="Kristiansson E."/>
            <person name="Moore E."/>
        </authorList>
    </citation>
    <scope>NUCLEOTIDE SEQUENCE [LARGE SCALE GENOMIC DNA]</scope>
    <source>
        <strain evidence="4 5">CCUG 57757A</strain>
    </source>
</reference>
<dbReference type="Gene3D" id="3.90.470.20">
    <property type="entry name" value="4'-phosphopantetheinyl transferase domain"/>
    <property type="match status" value="1"/>
</dbReference>
<proteinExistence type="inferred from homology"/>
<evidence type="ECO:0000313" key="5">
    <source>
        <dbReference type="Proteomes" id="UP000092607"/>
    </source>
</evidence>
<protein>
    <recommendedName>
        <fullName evidence="3">4'-phosphopantetheinyl transferase domain-containing protein</fullName>
    </recommendedName>
</protein>
<evidence type="ECO:0000313" key="4">
    <source>
        <dbReference type="EMBL" id="OBX60047.1"/>
    </source>
</evidence>
<gene>
    <name evidence="4" type="ORF">A9309_10435</name>
</gene>
<evidence type="ECO:0000256" key="1">
    <source>
        <dbReference type="ARBA" id="ARBA00010990"/>
    </source>
</evidence>
<accession>A0A1B8PW51</accession>
<organism evidence="4 5">
    <name type="scientific">Moraxella lacunata</name>
    <dbReference type="NCBI Taxonomy" id="477"/>
    <lineage>
        <taxon>Bacteria</taxon>
        <taxon>Pseudomonadati</taxon>
        <taxon>Pseudomonadota</taxon>
        <taxon>Gammaproteobacteria</taxon>
        <taxon>Moraxellales</taxon>
        <taxon>Moraxellaceae</taxon>
        <taxon>Moraxella</taxon>
    </lineage>
</organism>
<dbReference type="InterPro" id="IPR008278">
    <property type="entry name" value="4-PPantetheinyl_Trfase_dom"/>
</dbReference>
<evidence type="ECO:0000259" key="3">
    <source>
        <dbReference type="Pfam" id="PF01648"/>
    </source>
</evidence>
<dbReference type="GO" id="GO:0000287">
    <property type="term" value="F:magnesium ion binding"/>
    <property type="evidence" value="ECO:0007669"/>
    <property type="project" value="InterPro"/>
</dbReference>
<dbReference type="InterPro" id="IPR050559">
    <property type="entry name" value="P-Pant_transferase_sf"/>
</dbReference>
<evidence type="ECO:0000256" key="2">
    <source>
        <dbReference type="ARBA" id="ARBA00022679"/>
    </source>
</evidence>
<keyword evidence="2" id="KW-0808">Transferase</keyword>
<dbReference type="GO" id="GO:0005829">
    <property type="term" value="C:cytosol"/>
    <property type="evidence" value="ECO:0007669"/>
    <property type="project" value="TreeGrafter"/>
</dbReference>
<dbReference type="RefSeq" id="WP_065254945.1">
    <property type="nucleotide sequence ID" value="NZ_JARDJM010000004.1"/>
</dbReference>
<dbReference type="InterPro" id="IPR037143">
    <property type="entry name" value="4-PPantetheinyl_Trfase_dom_sf"/>
</dbReference>
<dbReference type="PANTHER" id="PTHR12215">
    <property type="entry name" value="PHOSPHOPANTETHEINE TRANSFERASE"/>
    <property type="match status" value="1"/>
</dbReference>
<dbReference type="SUPFAM" id="SSF56214">
    <property type="entry name" value="4'-phosphopantetheinyl transferase"/>
    <property type="match status" value="2"/>
</dbReference>
<feature type="domain" description="4'-phosphopantetheinyl transferase" evidence="3">
    <location>
        <begin position="86"/>
        <end position="162"/>
    </location>
</feature>
<dbReference type="AlphaFoldDB" id="A0A1B8PW51"/>
<dbReference type="PANTHER" id="PTHR12215:SF10">
    <property type="entry name" value="L-AMINOADIPATE-SEMIALDEHYDE DEHYDROGENASE-PHOSPHOPANTETHEINYL TRANSFERASE"/>
    <property type="match status" value="1"/>
</dbReference>
<dbReference type="OrthoDB" id="9808281at2"/>
<comment type="caution">
    <text evidence="4">The sequence shown here is derived from an EMBL/GenBank/DDBJ whole genome shotgun (WGS) entry which is preliminary data.</text>
</comment>
<name>A0A1B8PW51_MORLA</name>
<dbReference type="Proteomes" id="UP000092607">
    <property type="component" value="Unassembled WGS sequence"/>
</dbReference>
<dbReference type="GO" id="GO:0008897">
    <property type="term" value="F:holo-[acyl-carrier-protein] synthase activity"/>
    <property type="evidence" value="ECO:0007669"/>
    <property type="project" value="InterPro"/>
</dbReference>
<dbReference type="EMBL" id="LZMS01000093">
    <property type="protein sequence ID" value="OBX60047.1"/>
    <property type="molecule type" value="Genomic_DNA"/>
</dbReference>
<dbReference type="GO" id="GO:0019878">
    <property type="term" value="P:lysine biosynthetic process via aminoadipic acid"/>
    <property type="evidence" value="ECO:0007669"/>
    <property type="project" value="TreeGrafter"/>
</dbReference>
<sequence>MIYLYHTPLSNIASNDLTPLDKKQIIVNHRHTHLINFCQNNHLPIPIYDKEDNGKPFIKNIPNLHFNQSHCQTDYVLIYSLTIQNIGVDIENANRKLNKNALAKRYFHDDEYHAWQNSQDDKLWFVYWTIKEAVLKAHGLGIRLPLHELKAVFITDDSGYVCHDKIGEFYFKNIWIGECVITVAYPFYYGVICLIDLVAH</sequence>
<dbReference type="Pfam" id="PF01648">
    <property type="entry name" value="ACPS"/>
    <property type="match status" value="1"/>
</dbReference>